<keyword evidence="6" id="KW-1133">Transmembrane helix</keyword>
<sequence length="402" mass="44714">MPEEMPRLGAGSCEQQPNMLLVSRLQLLPHPKDSGADLAAESHFFLCSFPLMTQSGIAGGIEVCITFPTEYVKTQLQLDERANPPRYRSIGHCVRLTVQEHGVKGLYRGLSSLLYGSIPKSAVRFGMFEFLSNIAKDSNGKLDNKRSLLCGLGAGVAEAVLVVCPMETIKVKFIHDQSSLNPKYRGFFQGVREIVREQGLRGTYQGLTATVLKQGSNQAIRFFVMTSLRNWYLGDNPHRKVNPFITAAFGATAGAASVFGNTPLDVIKTRMQGLEAHKYKNTLDCAYQILKKEGSLAFYKGTVPRLGRVCLDVAIVFVIYEEVVNVLNKFARKARAPALFILGNNIFYKRWGLSQTPTPNAIELWAVWYLIQNSDQTIWIGRKLSIQILLNFGEVQTQIGMV</sequence>
<evidence type="ECO:0000313" key="20">
    <source>
        <dbReference type="Proteomes" id="UP000031443"/>
    </source>
</evidence>
<dbReference type="GO" id="GO:0006843">
    <property type="term" value="P:mitochondrial citrate transmembrane transport"/>
    <property type="evidence" value="ECO:0007669"/>
    <property type="project" value="TreeGrafter"/>
</dbReference>
<dbReference type="PANTHER" id="PTHR45788">
    <property type="entry name" value="SUCCINATE/FUMARATE MITOCHONDRIAL TRANSPORTER-RELATED"/>
    <property type="match status" value="1"/>
</dbReference>
<evidence type="ECO:0000256" key="3">
    <source>
        <dbReference type="ARBA" id="ARBA00022448"/>
    </source>
</evidence>
<evidence type="ECO:0000256" key="1">
    <source>
        <dbReference type="ARBA" id="ARBA00004225"/>
    </source>
</evidence>
<organism evidence="19 20">
    <name type="scientific">Chelonia mydas</name>
    <name type="common">Green sea-turtle</name>
    <name type="synonym">Chelonia agassizi</name>
    <dbReference type="NCBI Taxonomy" id="8469"/>
    <lineage>
        <taxon>Eukaryota</taxon>
        <taxon>Metazoa</taxon>
        <taxon>Chordata</taxon>
        <taxon>Craniata</taxon>
        <taxon>Vertebrata</taxon>
        <taxon>Euteleostomi</taxon>
        <taxon>Archelosauria</taxon>
        <taxon>Testudinata</taxon>
        <taxon>Testudines</taxon>
        <taxon>Cryptodira</taxon>
        <taxon>Durocryptodira</taxon>
        <taxon>Americhelydia</taxon>
        <taxon>Chelonioidea</taxon>
        <taxon>Cheloniidae</taxon>
        <taxon>Chelonia</taxon>
    </lineage>
</organism>
<comment type="function">
    <text evidence="16">Mitochondrial electroneutral antiporter that exports citrate from the mitochondria into the cytosol in exchange for malate. Also able to mediate the exchange of citrate for isocitrate, phosphoenolpyruvate, cis-aconitate and to a lesser extent trans-aconitate, maleate and succinate. In the cytoplasm, citrate plays important roles in fatty acid and sterol synthesis, regulation of glycolysis, protein acetylation, and other physiopathological processes.</text>
</comment>
<feature type="repeat" description="Solcar" evidence="17">
    <location>
        <begin position="46"/>
        <end position="134"/>
    </location>
</feature>
<dbReference type="FunFam" id="1.50.40.10:FF:000007">
    <property type="entry name" value="Mitochondrial tricarboxylate transport protein-like"/>
    <property type="match status" value="1"/>
</dbReference>
<comment type="catalytic activity">
    <reaction evidence="11">
        <text>citrate(out) + (S)-malate(in) = citrate(in) + (S)-malate(out)</text>
        <dbReference type="Rhea" id="RHEA:72483"/>
        <dbReference type="ChEBI" id="CHEBI:15589"/>
        <dbReference type="ChEBI" id="CHEBI:16947"/>
    </reaction>
</comment>
<keyword evidence="8 17" id="KW-0472">Membrane</keyword>
<feature type="repeat" description="Solcar" evidence="17">
    <location>
        <begin position="241"/>
        <end position="326"/>
    </location>
</feature>
<comment type="catalytic activity">
    <reaction evidence="12">
        <text>D-threo-isocitrate(in) + citrate(out) = D-threo-isocitrate(out) + citrate(in)</text>
        <dbReference type="Rhea" id="RHEA:72471"/>
        <dbReference type="ChEBI" id="CHEBI:15562"/>
        <dbReference type="ChEBI" id="CHEBI:16947"/>
    </reaction>
</comment>
<comment type="catalytic activity">
    <reaction evidence="15">
        <text>phosphoenolpyruvate(in) + citrate(out) = phosphoenolpyruvate(out) + citrate(in)</text>
        <dbReference type="Rhea" id="RHEA:72487"/>
        <dbReference type="ChEBI" id="CHEBI:16947"/>
        <dbReference type="ChEBI" id="CHEBI:58702"/>
    </reaction>
</comment>
<dbReference type="PROSITE" id="PS50920">
    <property type="entry name" value="SOLCAR"/>
    <property type="match status" value="3"/>
</dbReference>
<evidence type="ECO:0000313" key="19">
    <source>
        <dbReference type="EMBL" id="EMP41092.1"/>
    </source>
</evidence>
<dbReference type="InterPro" id="IPR018108">
    <property type="entry name" value="MCP_transmembrane"/>
</dbReference>
<accession>M7CJA4</accession>
<dbReference type="EMBL" id="KB499736">
    <property type="protein sequence ID" value="EMP41092.1"/>
    <property type="molecule type" value="Genomic_DNA"/>
</dbReference>
<evidence type="ECO:0000256" key="11">
    <source>
        <dbReference type="ARBA" id="ARBA00036668"/>
    </source>
</evidence>
<dbReference type="Gene3D" id="1.50.40.10">
    <property type="entry name" value="Mitochondrial carrier domain"/>
    <property type="match status" value="1"/>
</dbReference>
<dbReference type="Proteomes" id="UP000031443">
    <property type="component" value="Unassembled WGS sequence"/>
</dbReference>
<dbReference type="GO" id="GO:0071913">
    <property type="term" value="F:citrate secondary active transmembrane transporter activity"/>
    <property type="evidence" value="ECO:0007669"/>
    <property type="project" value="TreeGrafter"/>
</dbReference>
<keyword evidence="5" id="KW-0677">Repeat</keyword>
<dbReference type="AlphaFoldDB" id="M7CJA4"/>
<dbReference type="STRING" id="8469.M7CJA4"/>
<keyword evidence="20" id="KW-1185">Reference proteome</keyword>
<dbReference type="Pfam" id="PF00153">
    <property type="entry name" value="Mito_carr"/>
    <property type="match status" value="3"/>
</dbReference>
<evidence type="ECO:0000256" key="6">
    <source>
        <dbReference type="ARBA" id="ARBA00022989"/>
    </source>
</evidence>
<keyword evidence="7" id="KW-0496">Mitochondrion</keyword>
<evidence type="ECO:0000256" key="5">
    <source>
        <dbReference type="ARBA" id="ARBA00022737"/>
    </source>
</evidence>
<dbReference type="SUPFAM" id="SSF103506">
    <property type="entry name" value="Mitochondrial carrier"/>
    <property type="match status" value="1"/>
</dbReference>
<evidence type="ECO:0000256" key="12">
    <source>
        <dbReference type="ARBA" id="ARBA00047569"/>
    </source>
</evidence>
<evidence type="ECO:0000256" key="14">
    <source>
        <dbReference type="ARBA" id="ARBA00048949"/>
    </source>
</evidence>
<feature type="repeat" description="Solcar" evidence="17">
    <location>
        <begin position="145"/>
        <end position="231"/>
    </location>
</feature>
<evidence type="ECO:0000256" key="16">
    <source>
        <dbReference type="ARBA" id="ARBA00093390"/>
    </source>
</evidence>
<reference evidence="20" key="1">
    <citation type="journal article" date="2013" name="Nat. Genet.">
        <title>The draft genomes of soft-shell turtle and green sea turtle yield insights into the development and evolution of the turtle-specific body plan.</title>
        <authorList>
            <person name="Wang Z."/>
            <person name="Pascual-Anaya J."/>
            <person name="Zadissa A."/>
            <person name="Li W."/>
            <person name="Niimura Y."/>
            <person name="Huang Z."/>
            <person name="Li C."/>
            <person name="White S."/>
            <person name="Xiong Z."/>
            <person name="Fang D."/>
            <person name="Wang B."/>
            <person name="Ming Y."/>
            <person name="Chen Y."/>
            <person name="Zheng Y."/>
            <person name="Kuraku S."/>
            <person name="Pignatelli M."/>
            <person name="Herrero J."/>
            <person name="Beal K."/>
            <person name="Nozawa M."/>
            <person name="Li Q."/>
            <person name="Wang J."/>
            <person name="Zhang H."/>
            <person name="Yu L."/>
            <person name="Shigenobu S."/>
            <person name="Wang J."/>
            <person name="Liu J."/>
            <person name="Flicek P."/>
            <person name="Searle S."/>
            <person name="Wang J."/>
            <person name="Kuratani S."/>
            <person name="Yin Y."/>
            <person name="Aken B."/>
            <person name="Zhang G."/>
            <person name="Irie N."/>
        </authorList>
    </citation>
    <scope>NUCLEOTIDE SEQUENCE [LARGE SCALE GENOMIC DNA]</scope>
</reference>
<dbReference type="InterPro" id="IPR023395">
    <property type="entry name" value="MCP_dom_sf"/>
</dbReference>
<evidence type="ECO:0000256" key="4">
    <source>
        <dbReference type="ARBA" id="ARBA00022692"/>
    </source>
</evidence>
<evidence type="ECO:0000256" key="8">
    <source>
        <dbReference type="ARBA" id="ARBA00023136"/>
    </source>
</evidence>
<evidence type="ECO:0000256" key="2">
    <source>
        <dbReference type="ARBA" id="ARBA00006375"/>
    </source>
</evidence>
<dbReference type="PANTHER" id="PTHR45788:SF7">
    <property type="entry name" value="TRICARBOXYLATE TRANSPORT PROTEIN A, MITOCHONDRIAL"/>
    <property type="match status" value="1"/>
</dbReference>
<gene>
    <name evidence="19" type="ORF">UY3_01711</name>
</gene>
<keyword evidence="4 17" id="KW-0812">Transmembrane</keyword>
<dbReference type="GO" id="GO:0031966">
    <property type="term" value="C:mitochondrial membrane"/>
    <property type="evidence" value="ECO:0007669"/>
    <property type="project" value="UniProtKB-SubCell"/>
</dbReference>
<evidence type="ECO:0000256" key="7">
    <source>
        <dbReference type="ARBA" id="ARBA00023128"/>
    </source>
</evidence>
<evidence type="ECO:0000256" key="18">
    <source>
        <dbReference type="RuleBase" id="RU000488"/>
    </source>
</evidence>
<comment type="catalytic activity">
    <reaction evidence="13">
        <text>maleate(in) + citrate(out) = maleate(out) + citrate(in)</text>
        <dbReference type="Rhea" id="RHEA:72491"/>
        <dbReference type="ChEBI" id="CHEBI:16947"/>
        <dbReference type="ChEBI" id="CHEBI:30780"/>
    </reaction>
</comment>
<name>M7CJA4_CHEMY</name>
<evidence type="ECO:0000256" key="13">
    <source>
        <dbReference type="ARBA" id="ARBA00048440"/>
    </source>
</evidence>
<evidence type="ECO:0000256" key="17">
    <source>
        <dbReference type="PROSITE-ProRule" id="PRU00282"/>
    </source>
</evidence>
<evidence type="ECO:0000256" key="15">
    <source>
        <dbReference type="ARBA" id="ARBA00049256"/>
    </source>
</evidence>
<protein>
    <submittedName>
        <fullName evidence="19">Tricarboxylate transport protein</fullName>
    </submittedName>
</protein>
<evidence type="ECO:0000256" key="10">
    <source>
        <dbReference type="ARBA" id="ARBA00036264"/>
    </source>
</evidence>
<evidence type="ECO:0000256" key="9">
    <source>
        <dbReference type="ARBA" id="ARBA00036042"/>
    </source>
</evidence>
<comment type="similarity">
    <text evidence="2 18">Belongs to the mitochondrial carrier (TC 2.A.29) family.</text>
</comment>
<comment type="subcellular location">
    <subcellularLocation>
        <location evidence="1">Mitochondrion membrane</location>
        <topology evidence="1">Multi-pass membrane protein</topology>
    </subcellularLocation>
</comment>
<dbReference type="InterPro" id="IPR049563">
    <property type="entry name" value="TXTP-like"/>
</dbReference>
<comment type="catalytic activity">
    <reaction evidence="9">
        <text>cis-aconitate(in) + citrate(out) = cis-aconitate(out) + citrate(in)</text>
        <dbReference type="Rhea" id="RHEA:72475"/>
        <dbReference type="ChEBI" id="CHEBI:16383"/>
        <dbReference type="ChEBI" id="CHEBI:16947"/>
    </reaction>
</comment>
<comment type="catalytic activity">
    <reaction evidence="10">
        <text>citrate(out) + succinate(in) = citrate(in) + succinate(out)</text>
        <dbReference type="Rhea" id="RHEA:28835"/>
        <dbReference type="ChEBI" id="CHEBI:16947"/>
        <dbReference type="ChEBI" id="CHEBI:30031"/>
    </reaction>
</comment>
<proteinExistence type="inferred from homology"/>
<keyword evidence="3 18" id="KW-0813">Transport</keyword>
<comment type="catalytic activity">
    <reaction evidence="14">
        <text>trans-aconitate(in) + citrate(out) = trans-aconitate(out) + citrate(in)</text>
        <dbReference type="Rhea" id="RHEA:72479"/>
        <dbReference type="ChEBI" id="CHEBI:15708"/>
        <dbReference type="ChEBI" id="CHEBI:16947"/>
    </reaction>
</comment>